<dbReference type="InterPro" id="IPR029149">
    <property type="entry name" value="Creatin/AminoP/Spt16_N"/>
</dbReference>
<keyword evidence="3" id="KW-0378">Hydrolase</keyword>
<organism evidence="3 4">
    <name type="scientific">Microbacterium pseudoresistens</name>
    <dbReference type="NCBI Taxonomy" id="640634"/>
    <lineage>
        <taxon>Bacteria</taxon>
        <taxon>Bacillati</taxon>
        <taxon>Actinomycetota</taxon>
        <taxon>Actinomycetes</taxon>
        <taxon>Micrococcales</taxon>
        <taxon>Microbacteriaceae</taxon>
        <taxon>Microbacterium</taxon>
    </lineage>
</organism>
<dbReference type="Gene3D" id="3.40.350.10">
    <property type="entry name" value="Creatinase/prolidase N-terminal domain"/>
    <property type="match status" value="1"/>
</dbReference>
<feature type="domain" description="Creatinase N-terminal" evidence="2">
    <location>
        <begin position="22"/>
        <end position="169"/>
    </location>
</feature>
<dbReference type="Gene3D" id="3.90.230.10">
    <property type="entry name" value="Creatinase/methionine aminopeptidase superfamily"/>
    <property type="match status" value="1"/>
</dbReference>
<dbReference type="PANTHER" id="PTHR46112:SF3">
    <property type="entry name" value="AMINOPEPTIDASE YPDF"/>
    <property type="match status" value="1"/>
</dbReference>
<evidence type="ECO:0000259" key="2">
    <source>
        <dbReference type="Pfam" id="PF01321"/>
    </source>
</evidence>
<dbReference type="PANTHER" id="PTHR46112">
    <property type="entry name" value="AMINOPEPTIDASE"/>
    <property type="match status" value="1"/>
</dbReference>
<dbReference type="InterPro" id="IPR050659">
    <property type="entry name" value="Peptidase_M24B"/>
</dbReference>
<dbReference type="Proteomes" id="UP000552045">
    <property type="component" value="Unassembled WGS sequence"/>
</dbReference>
<dbReference type="EMBL" id="JACCBH010000001">
    <property type="protein sequence ID" value="NYD54628.1"/>
    <property type="molecule type" value="Genomic_DNA"/>
</dbReference>
<dbReference type="SUPFAM" id="SSF55920">
    <property type="entry name" value="Creatinase/aminopeptidase"/>
    <property type="match status" value="1"/>
</dbReference>
<dbReference type="InterPro" id="IPR000587">
    <property type="entry name" value="Creatinase_N"/>
</dbReference>
<dbReference type="GO" id="GO:0004177">
    <property type="term" value="F:aminopeptidase activity"/>
    <property type="evidence" value="ECO:0007669"/>
    <property type="project" value="UniProtKB-KW"/>
</dbReference>
<evidence type="ECO:0000313" key="3">
    <source>
        <dbReference type="EMBL" id="NYD54628.1"/>
    </source>
</evidence>
<keyword evidence="3" id="KW-0031">Aminopeptidase</keyword>
<proteinExistence type="predicted"/>
<dbReference type="InterPro" id="IPR000994">
    <property type="entry name" value="Pept_M24"/>
</dbReference>
<accession>A0A7Y9EVA9</accession>
<dbReference type="InterPro" id="IPR036005">
    <property type="entry name" value="Creatinase/aminopeptidase-like"/>
</dbReference>
<comment type="caution">
    <text evidence="3">The sequence shown here is derived from an EMBL/GenBank/DDBJ whole genome shotgun (WGS) entry which is preliminary data.</text>
</comment>
<name>A0A7Y9EVA9_9MICO</name>
<protein>
    <submittedName>
        <fullName evidence="3">Xaa-Pro aminopeptidase</fullName>
    </submittedName>
</protein>
<keyword evidence="4" id="KW-1185">Reference proteome</keyword>
<dbReference type="Pfam" id="PF00557">
    <property type="entry name" value="Peptidase_M24"/>
    <property type="match status" value="1"/>
</dbReference>
<evidence type="ECO:0000259" key="1">
    <source>
        <dbReference type="Pfam" id="PF00557"/>
    </source>
</evidence>
<feature type="domain" description="Peptidase M24" evidence="1">
    <location>
        <begin position="177"/>
        <end position="378"/>
    </location>
</feature>
<reference evidence="3 4" key="1">
    <citation type="submission" date="2020-07" db="EMBL/GenBank/DDBJ databases">
        <title>Sequencing the genomes of 1000 actinobacteria strains.</title>
        <authorList>
            <person name="Klenk H.-P."/>
        </authorList>
    </citation>
    <scope>NUCLEOTIDE SEQUENCE [LARGE SCALE GENOMIC DNA]</scope>
    <source>
        <strain evidence="3 4">DSM 22185</strain>
    </source>
</reference>
<sequence>MAFPEEYKLKWADFPQDEYESRVRRAQELMAEDGLDVVVLTSGENVEYFSGFQNGHWNSKSFPTGALLLHRTKNPVLIIPRFFSGTAWSSSWVDEYAIFPEPHAAPRDFGRVLVDAVRNLGGATAVVGFERGTHLSPGWNFDDLIYVTEHLVSGEMRSAARVIWGCRMIKSAREMDRMRWLTKIADESITAARNDLALGQTEREVGNRIAVEIMARGGDDTSFRNIRAGSDRYHCSDSLPQDRAFIDGDLLIIDTGAKYGQYVTDVAYTTLLGTATDRHREVYDITVRAQEAAVAKCRPGVPAKEVFLAAARVIEESGLTSLDMIGHGIGMDLHEPIMLTPYNDEVLQEGMVLAVEPWLYDPSGLGVFALEEHVIVTADDPEMLSSIPRDELLEVR</sequence>
<dbReference type="SUPFAM" id="SSF53092">
    <property type="entry name" value="Creatinase/prolidase N-terminal domain"/>
    <property type="match status" value="1"/>
</dbReference>
<dbReference type="AlphaFoldDB" id="A0A7Y9EVA9"/>
<evidence type="ECO:0000313" key="4">
    <source>
        <dbReference type="Proteomes" id="UP000552045"/>
    </source>
</evidence>
<gene>
    <name evidence="3" type="ORF">BKA02_001683</name>
</gene>
<keyword evidence="3" id="KW-0645">Protease</keyword>
<dbReference type="RefSeq" id="WP_179433088.1">
    <property type="nucleotide sequence ID" value="NZ_BAABLC010000001.1"/>
</dbReference>
<dbReference type="Pfam" id="PF01321">
    <property type="entry name" value="Creatinase_N"/>
    <property type="match status" value="1"/>
</dbReference>